<dbReference type="Proteomes" id="UP001139035">
    <property type="component" value="Unassembled WGS sequence"/>
</dbReference>
<gene>
    <name evidence="3" type="ORF">LZD57_08850</name>
</gene>
<dbReference type="GO" id="GO:0030163">
    <property type="term" value="P:protein catabolic process"/>
    <property type="evidence" value="ECO:0007669"/>
    <property type="project" value="TreeGrafter"/>
</dbReference>
<comment type="caution">
    <text evidence="3">The sequence shown here is derived from an EMBL/GenBank/DDBJ whole genome shotgun (WGS) entry which is preliminary data.</text>
</comment>
<dbReference type="AlphaFoldDB" id="A0A9X1NYI2"/>
<evidence type="ECO:0000259" key="2">
    <source>
        <dbReference type="SMART" id="SM00382"/>
    </source>
</evidence>
<dbReference type="InterPro" id="IPR037219">
    <property type="entry name" value="Peptidase_M41-like"/>
</dbReference>
<dbReference type="GO" id="GO:0005886">
    <property type="term" value="C:plasma membrane"/>
    <property type="evidence" value="ECO:0007669"/>
    <property type="project" value="TreeGrafter"/>
</dbReference>
<reference evidence="3" key="1">
    <citation type="submission" date="2022-01" db="EMBL/GenBank/DDBJ databases">
        <title>Jiella avicenniae sp. nov., a novel endophytic bacterium isolated from bark of Avicennia marina.</title>
        <authorList>
            <person name="Tuo L."/>
        </authorList>
    </citation>
    <scope>NUCLEOTIDE SEQUENCE</scope>
    <source>
        <strain evidence="3">CBK1P-4</strain>
    </source>
</reference>
<dbReference type="GO" id="GO:0016887">
    <property type="term" value="F:ATP hydrolysis activity"/>
    <property type="evidence" value="ECO:0007669"/>
    <property type="project" value="InterPro"/>
</dbReference>
<dbReference type="Gene3D" id="3.40.50.300">
    <property type="entry name" value="P-loop containing nucleotide triphosphate hydrolases"/>
    <property type="match status" value="1"/>
</dbReference>
<dbReference type="SUPFAM" id="SSF140990">
    <property type="entry name" value="FtsH protease domain-like"/>
    <property type="match status" value="1"/>
</dbReference>
<dbReference type="InterPro" id="IPR000642">
    <property type="entry name" value="Peptidase_M41"/>
</dbReference>
<evidence type="ECO:0000313" key="4">
    <source>
        <dbReference type="Proteomes" id="UP001139035"/>
    </source>
</evidence>
<dbReference type="Gene3D" id="1.10.8.60">
    <property type="match status" value="1"/>
</dbReference>
<dbReference type="GO" id="GO:0004222">
    <property type="term" value="F:metalloendopeptidase activity"/>
    <property type="evidence" value="ECO:0007669"/>
    <property type="project" value="InterPro"/>
</dbReference>
<dbReference type="GO" id="GO:0006508">
    <property type="term" value="P:proteolysis"/>
    <property type="evidence" value="ECO:0007669"/>
    <property type="project" value="InterPro"/>
</dbReference>
<feature type="compositionally biased region" description="Basic and acidic residues" evidence="1">
    <location>
        <begin position="202"/>
        <end position="216"/>
    </location>
</feature>
<dbReference type="EMBL" id="JAJUWU010000007">
    <property type="protein sequence ID" value="MCE7028095.1"/>
    <property type="molecule type" value="Genomic_DNA"/>
</dbReference>
<sequence>MSKFSRISKRSVGLDDLSIDLSETTKPIVKADPRTAPAQWLCERALQPLSDFAAQHERTGRKICAIVKLDSEWVDAAGAATTSLLGQNLEIRTAQDLRAHRANSASILRRLSWSHVVIFEDGGEATGGLAALLADVRIDLCPLEHLEALLQAIWPSQPRPLRPMRIDPAFLPIAVSRASTPADAVAWLRRLRVARWLEERQHNRADRERAAREARSSRASSATTWRTPSVIEPLHPTEPHLSTTHGYGDAATWGLDLARDIEAYKAGRLDWDDVDRGALLVGPPGAGKTRFATALAATCGVPLIATSYAQWQASGEAHMGTLIKAMRASFDKAVEIAPCILFVDEIDSMPSRNAYPGSDHAAWFRPIVNAFLECADGSLRTSGVVLIGACNDDRGLDPAVMRSGRLDRRFFIGMPDTEALGGILRDYVPDADESEIGRVATALAGTLTGADVARIARDANRIARREGRSVTARDLLDLALPPENRSPAIVWRIAVHESGHAIAMMLAGILPECLSLVARDGIAGSVLYARGSDEACLTDFERQLLPLLCGRAAEEIILGVPSAGAHGDLDAAATILRKIEGTFGLGAFLAPGASERGTIEARLRRLYGEATILVLKNRDAILSLASLAIETRVLPKETLRWFAAGKGFLCT</sequence>
<dbReference type="Pfam" id="PF00004">
    <property type="entry name" value="AAA"/>
    <property type="match status" value="1"/>
</dbReference>
<dbReference type="CDD" id="cd19481">
    <property type="entry name" value="RecA-like_protease"/>
    <property type="match status" value="1"/>
</dbReference>
<proteinExistence type="predicted"/>
<protein>
    <submittedName>
        <fullName evidence="3">AAA family ATPase</fullName>
    </submittedName>
</protein>
<organism evidence="3 4">
    <name type="scientific">Jiella avicenniae</name>
    <dbReference type="NCBI Taxonomy" id="2907202"/>
    <lineage>
        <taxon>Bacteria</taxon>
        <taxon>Pseudomonadati</taxon>
        <taxon>Pseudomonadota</taxon>
        <taxon>Alphaproteobacteria</taxon>
        <taxon>Hyphomicrobiales</taxon>
        <taxon>Aurantimonadaceae</taxon>
        <taxon>Jiella</taxon>
    </lineage>
</organism>
<dbReference type="InterPro" id="IPR003593">
    <property type="entry name" value="AAA+_ATPase"/>
</dbReference>
<dbReference type="InterPro" id="IPR003959">
    <property type="entry name" value="ATPase_AAA_core"/>
</dbReference>
<accession>A0A9X1NYI2</accession>
<evidence type="ECO:0000256" key="1">
    <source>
        <dbReference type="SAM" id="MobiDB-lite"/>
    </source>
</evidence>
<dbReference type="Pfam" id="PF01434">
    <property type="entry name" value="Peptidase_M41"/>
    <property type="match status" value="1"/>
</dbReference>
<dbReference type="RefSeq" id="WP_233719245.1">
    <property type="nucleotide sequence ID" value="NZ_JAJUWU010000007.1"/>
</dbReference>
<feature type="domain" description="AAA+ ATPase" evidence="2">
    <location>
        <begin position="274"/>
        <end position="416"/>
    </location>
</feature>
<dbReference type="PANTHER" id="PTHR23076:SF97">
    <property type="entry name" value="ATP-DEPENDENT ZINC METALLOPROTEASE YME1L1"/>
    <property type="match status" value="1"/>
</dbReference>
<keyword evidence="4" id="KW-1185">Reference proteome</keyword>
<name>A0A9X1NYI2_9HYPH</name>
<evidence type="ECO:0000313" key="3">
    <source>
        <dbReference type="EMBL" id="MCE7028095.1"/>
    </source>
</evidence>
<dbReference type="GO" id="GO:0005524">
    <property type="term" value="F:ATP binding"/>
    <property type="evidence" value="ECO:0007669"/>
    <property type="project" value="InterPro"/>
</dbReference>
<dbReference type="PANTHER" id="PTHR23076">
    <property type="entry name" value="METALLOPROTEASE M41 FTSH"/>
    <property type="match status" value="1"/>
</dbReference>
<dbReference type="Gene3D" id="1.20.58.760">
    <property type="entry name" value="Peptidase M41"/>
    <property type="match status" value="1"/>
</dbReference>
<dbReference type="GO" id="GO:0004176">
    <property type="term" value="F:ATP-dependent peptidase activity"/>
    <property type="evidence" value="ECO:0007669"/>
    <property type="project" value="InterPro"/>
</dbReference>
<feature type="region of interest" description="Disordered" evidence="1">
    <location>
        <begin position="202"/>
        <end position="222"/>
    </location>
</feature>
<dbReference type="InterPro" id="IPR027417">
    <property type="entry name" value="P-loop_NTPase"/>
</dbReference>
<dbReference type="SUPFAM" id="SSF52540">
    <property type="entry name" value="P-loop containing nucleoside triphosphate hydrolases"/>
    <property type="match status" value="1"/>
</dbReference>
<dbReference type="SMART" id="SM00382">
    <property type="entry name" value="AAA"/>
    <property type="match status" value="1"/>
</dbReference>